<feature type="compositionally biased region" description="Polar residues" evidence="1">
    <location>
        <begin position="228"/>
        <end position="248"/>
    </location>
</feature>
<name>X6NMR6_RETFI</name>
<sequence length="248" mass="26034">MKKEKDEDNDENEANEAEHDQDSKTTDDANKSKNDSGKDATSTAPAKPAKSYGFFASLFQGRASAATQDSNNATTTNVPTASVASTASITPAPSSLGNAINRPPGWVPPPPPGPPPPDIQALYDKGTRAGSDITATVGATSKRVGIEHSRTDTSSDISTNEAEEDKASKRNQPSLPASPALKQTESVSNAKPSANDAKKKVQKSDTQDSNEPKSTRQTPNADKRKKNPSTSKPSAKQITTANSKSKAM</sequence>
<keyword evidence="3" id="KW-1185">Reference proteome</keyword>
<feature type="compositionally biased region" description="Low complexity" evidence="1">
    <location>
        <begin position="70"/>
        <end position="95"/>
    </location>
</feature>
<feature type="compositionally biased region" description="Pro residues" evidence="1">
    <location>
        <begin position="105"/>
        <end position="118"/>
    </location>
</feature>
<evidence type="ECO:0000256" key="1">
    <source>
        <dbReference type="SAM" id="MobiDB-lite"/>
    </source>
</evidence>
<feature type="compositionally biased region" description="Basic and acidic residues" evidence="1">
    <location>
        <begin position="144"/>
        <end position="153"/>
    </location>
</feature>
<evidence type="ECO:0000313" key="3">
    <source>
        <dbReference type="Proteomes" id="UP000023152"/>
    </source>
</evidence>
<feature type="compositionally biased region" description="Basic and acidic residues" evidence="1">
    <location>
        <begin position="16"/>
        <end position="38"/>
    </location>
</feature>
<evidence type="ECO:0000313" key="2">
    <source>
        <dbReference type="EMBL" id="ETO27228.1"/>
    </source>
</evidence>
<dbReference type="AlphaFoldDB" id="X6NMR6"/>
<dbReference type="Proteomes" id="UP000023152">
    <property type="component" value="Unassembled WGS sequence"/>
</dbReference>
<reference evidence="2 3" key="1">
    <citation type="journal article" date="2013" name="Curr. Biol.">
        <title>The Genome of the Foraminiferan Reticulomyxa filosa.</title>
        <authorList>
            <person name="Glockner G."/>
            <person name="Hulsmann N."/>
            <person name="Schleicher M."/>
            <person name="Noegel A.A."/>
            <person name="Eichinger L."/>
            <person name="Gallinger C."/>
            <person name="Pawlowski J."/>
            <person name="Sierra R."/>
            <person name="Euteneuer U."/>
            <person name="Pillet L."/>
            <person name="Moustafa A."/>
            <person name="Platzer M."/>
            <person name="Groth M."/>
            <person name="Szafranski K."/>
            <person name="Schliwa M."/>
        </authorList>
    </citation>
    <scope>NUCLEOTIDE SEQUENCE [LARGE SCALE GENOMIC DNA]</scope>
</reference>
<feature type="region of interest" description="Disordered" evidence="1">
    <location>
        <begin position="1"/>
        <end position="50"/>
    </location>
</feature>
<comment type="caution">
    <text evidence="2">The sequence shown here is derived from an EMBL/GenBank/DDBJ whole genome shotgun (WGS) entry which is preliminary data.</text>
</comment>
<organism evidence="2 3">
    <name type="scientific">Reticulomyxa filosa</name>
    <dbReference type="NCBI Taxonomy" id="46433"/>
    <lineage>
        <taxon>Eukaryota</taxon>
        <taxon>Sar</taxon>
        <taxon>Rhizaria</taxon>
        <taxon>Retaria</taxon>
        <taxon>Foraminifera</taxon>
        <taxon>Monothalamids</taxon>
        <taxon>Reticulomyxidae</taxon>
        <taxon>Reticulomyxa</taxon>
    </lineage>
</organism>
<protein>
    <submittedName>
        <fullName evidence="2">Uncharacterized protein</fullName>
    </submittedName>
</protein>
<dbReference type="EMBL" id="ASPP01007385">
    <property type="protein sequence ID" value="ETO27228.1"/>
    <property type="molecule type" value="Genomic_DNA"/>
</dbReference>
<feature type="compositionally biased region" description="Polar residues" evidence="1">
    <location>
        <begin position="170"/>
        <end position="192"/>
    </location>
</feature>
<feature type="compositionally biased region" description="Basic and acidic residues" evidence="1">
    <location>
        <begin position="196"/>
        <end position="214"/>
    </location>
</feature>
<proteinExistence type="predicted"/>
<accession>X6NMR6</accession>
<feature type="region of interest" description="Disordered" evidence="1">
    <location>
        <begin position="65"/>
        <end position="248"/>
    </location>
</feature>
<gene>
    <name evidence="2" type="ORF">RFI_09905</name>
</gene>